<dbReference type="SUPFAM" id="SSF53098">
    <property type="entry name" value="Ribonuclease H-like"/>
    <property type="match status" value="1"/>
</dbReference>
<dbReference type="Gramene" id="ONK57061">
    <property type="protein sequence ID" value="ONK57061"/>
    <property type="gene ID" value="A4U43_C10F16210"/>
</dbReference>
<dbReference type="EMBL" id="CM007390">
    <property type="protein sequence ID" value="ONK57061.1"/>
    <property type="molecule type" value="Genomic_DNA"/>
</dbReference>
<dbReference type="AlphaFoldDB" id="A0A5P1E350"/>
<dbReference type="InterPro" id="IPR002156">
    <property type="entry name" value="RNaseH_domain"/>
</dbReference>
<organism evidence="2 3">
    <name type="scientific">Asparagus officinalis</name>
    <name type="common">Garden asparagus</name>
    <dbReference type="NCBI Taxonomy" id="4686"/>
    <lineage>
        <taxon>Eukaryota</taxon>
        <taxon>Viridiplantae</taxon>
        <taxon>Streptophyta</taxon>
        <taxon>Embryophyta</taxon>
        <taxon>Tracheophyta</taxon>
        <taxon>Spermatophyta</taxon>
        <taxon>Magnoliopsida</taxon>
        <taxon>Liliopsida</taxon>
        <taxon>Asparagales</taxon>
        <taxon>Asparagaceae</taxon>
        <taxon>Asparagoideae</taxon>
        <taxon>Asparagus</taxon>
    </lineage>
</organism>
<evidence type="ECO:0000259" key="1">
    <source>
        <dbReference type="PROSITE" id="PS50879"/>
    </source>
</evidence>
<dbReference type="Gene3D" id="3.30.420.10">
    <property type="entry name" value="Ribonuclease H-like superfamily/Ribonuclease H"/>
    <property type="match status" value="1"/>
</dbReference>
<dbReference type="CDD" id="cd09279">
    <property type="entry name" value="RNase_HI_like"/>
    <property type="match status" value="1"/>
</dbReference>
<reference evidence="3" key="1">
    <citation type="journal article" date="2017" name="Nat. Commun.">
        <title>The asparagus genome sheds light on the origin and evolution of a young Y chromosome.</title>
        <authorList>
            <person name="Harkess A."/>
            <person name="Zhou J."/>
            <person name="Xu C."/>
            <person name="Bowers J.E."/>
            <person name="Van der Hulst R."/>
            <person name="Ayyampalayam S."/>
            <person name="Mercati F."/>
            <person name="Riccardi P."/>
            <person name="McKain M.R."/>
            <person name="Kakrana A."/>
            <person name="Tang H."/>
            <person name="Ray J."/>
            <person name="Groenendijk J."/>
            <person name="Arikit S."/>
            <person name="Mathioni S.M."/>
            <person name="Nakano M."/>
            <person name="Shan H."/>
            <person name="Telgmann-Rauber A."/>
            <person name="Kanno A."/>
            <person name="Yue Z."/>
            <person name="Chen H."/>
            <person name="Li W."/>
            <person name="Chen Y."/>
            <person name="Xu X."/>
            <person name="Zhang Y."/>
            <person name="Luo S."/>
            <person name="Chen H."/>
            <person name="Gao J."/>
            <person name="Mao Z."/>
            <person name="Pires J.C."/>
            <person name="Luo M."/>
            <person name="Kudrna D."/>
            <person name="Wing R.A."/>
            <person name="Meyers B.C."/>
            <person name="Yi K."/>
            <person name="Kong H."/>
            <person name="Lavrijsen P."/>
            <person name="Sunseri F."/>
            <person name="Falavigna A."/>
            <person name="Ye Y."/>
            <person name="Leebens-Mack J.H."/>
            <person name="Chen G."/>
        </authorList>
    </citation>
    <scope>NUCLEOTIDE SEQUENCE [LARGE SCALE GENOMIC DNA]</scope>
    <source>
        <strain evidence="3">cv. DH0086</strain>
    </source>
</reference>
<dbReference type="InterPro" id="IPR036397">
    <property type="entry name" value="RNaseH_sf"/>
</dbReference>
<dbReference type="OMA" id="YIMERRY"/>
<evidence type="ECO:0000313" key="2">
    <source>
        <dbReference type="EMBL" id="ONK57061.1"/>
    </source>
</evidence>
<dbReference type="GO" id="GO:0003676">
    <property type="term" value="F:nucleic acid binding"/>
    <property type="evidence" value="ECO:0007669"/>
    <property type="project" value="InterPro"/>
</dbReference>
<accession>A0A5P1E350</accession>
<dbReference type="PROSITE" id="PS50879">
    <property type="entry name" value="RNASE_H_1"/>
    <property type="match status" value="1"/>
</dbReference>
<dbReference type="Proteomes" id="UP000243459">
    <property type="component" value="Chromosome 10"/>
</dbReference>
<keyword evidence="3" id="KW-1185">Reference proteome</keyword>
<dbReference type="PANTHER" id="PTHR48475">
    <property type="entry name" value="RIBONUCLEASE H"/>
    <property type="match status" value="1"/>
</dbReference>
<dbReference type="PANTHER" id="PTHR48475:SF1">
    <property type="entry name" value="RNASE H TYPE-1 DOMAIN-CONTAINING PROTEIN"/>
    <property type="match status" value="1"/>
</dbReference>
<dbReference type="InterPro" id="IPR012337">
    <property type="entry name" value="RNaseH-like_sf"/>
</dbReference>
<proteinExistence type="predicted"/>
<evidence type="ECO:0000313" key="3">
    <source>
        <dbReference type="Proteomes" id="UP000243459"/>
    </source>
</evidence>
<gene>
    <name evidence="2" type="ORF">A4U43_C10F16210</name>
</gene>
<name>A0A5P1E350_ASPOF</name>
<dbReference type="Pfam" id="PF13456">
    <property type="entry name" value="RVT_3"/>
    <property type="match status" value="1"/>
</dbReference>
<sequence length="343" mass="38550">MRHYLVGQTIHVISRMNPIRVFMTQPAALNWRLARWALLLSQYDIHFMPQKSVKGQAICDLMASHPLGAKTDLFEDLPDEPPEANMTSSPEVWQMFFDGASRAGTSGSISVGAGVVLTSPHGHVLPRAFSLTEPCTNNVAEYNALLIGLELARELRIKHLEAYSDSQLIVKQVTGEYEVRNDDLVPLHKAAVRLVELFESFRIEHVLRSENTHADALASLAANLAQPLGTTKQVTVASRKLFRLRDVPETNTTRQASDQPDQEDWRLPIIDYVLYGILPEDSKERESIRRCASRFYYDSTTKMLYRRSYDGLLLRCLSKAEAQEAIREAHDGVCGAHQPGPKL</sequence>
<protein>
    <recommendedName>
        <fullName evidence="1">RNase H type-1 domain-containing protein</fullName>
    </recommendedName>
</protein>
<feature type="domain" description="RNase H type-1" evidence="1">
    <location>
        <begin position="89"/>
        <end position="223"/>
    </location>
</feature>
<dbReference type="GO" id="GO:0004523">
    <property type="term" value="F:RNA-DNA hybrid ribonuclease activity"/>
    <property type="evidence" value="ECO:0007669"/>
    <property type="project" value="InterPro"/>
</dbReference>